<sequence>QLKEWKNEENEEESFYHLFVEFFATSEKQHCWQIELNNLQQHRNEMVDIYVKNLIFVAVSEPKNLEEAIISARRVKQIALNYTALNDKCPREFHGENRGKNEKGQDKYQEFKKDITCYNCGETGHISQNCMSEKVPKKKSEEKVKPATML</sequence>
<comment type="caution">
    <text evidence="3">The sequence shown here is derived from an EMBL/GenBank/DDBJ whole genome shotgun (WGS) entry which is preliminary data.</text>
</comment>
<dbReference type="Proteomes" id="UP000789901">
    <property type="component" value="Unassembled WGS sequence"/>
</dbReference>
<dbReference type="EMBL" id="CAJVQB010053982">
    <property type="protein sequence ID" value="CAG8836600.1"/>
    <property type="molecule type" value="Genomic_DNA"/>
</dbReference>
<keyword evidence="1" id="KW-0479">Metal-binding</keyword>
<dbReference type="InterPro" id="IPR001878">
    <property type="entry name" value="Znf_CCHC"/>
</dbReference>
<accession>A0ABN7WN95</accession>
<dbReference type="InterPro" id="IPR036875">
    <property type="entry name" value="Znf_CCHC_sf"/>
</dbReference>
<dbReference type="Pfam" id="PF00098">
    <property type="entry name" value="zf-CCHC"/>
    <property type="match status" value="1"/>
</dbReference>
<evidence type="ECO:0000256" key="1">
    <source>
        <dbReference type="PROSITE-ProRule" id="PRU00047"/>
    </source>
</evidence>
<protein>
    <submittedName>
        <fullName evidence="3">15699_t:CDS:1</fullName>
    </submittedName>
</protein>
<dbReference type="SMART" id="SM00343">
    <property type="entry name" value="ZnF_C2HC"/>
    <property type="match status" value="1"/>
</dbReference>
<dbReference type="PROSITE" id="PS50158">
    <property type="entry name" value="ZF_CCHC"/>
    <property type="match status" value="1"/>
</dbReference>
<proteinExistence type="predicted"/>
<feature type="domain" description="CCHC-type" evidence="2">
    <location>
        <begin position="117"/>
        <end position="130"/>
    </location>
</feature>
<evidence type="ECO:0000313" key="3">
    <source>
        <dbReference type="EMBL" id="CAG8836600.1"/>
    </source>
</evidence>
<organism evidence="3 4">
    <name type="scientific">Gigaspora margarita</name>
    <dbReference type="NCBI Taxonomy" id="4874"/>
    <lineage>
        <taxon>Eukaryota</taxon>
        <taxon>Fungi</taxon>
        <taxon>Fungi incertae sedis</taxon>
        <taxon>Mucoromycota</taxon>
        <taxon>Glomeromycotina</taxon>
        <taxon>Glomeromycetes</taxon>
        <taxon>Diversisporales</taxon>
        <taxon>Gigasporaceae</taxon>
        <taxon>Gigaspora</taxon>
    </lineage>
</organism>
<dbReference type="SUPFAM" id="SSF57756">
    <property type="entry name" value="Retrovirus zinc finger-like domains"/>
    <property type="match status" value="1"/>
</dbReference>
<evidence type="ECO:0000259" key="2">
    <source>
        <dbReference type="PROSITE" id="PS50158"/>
    </source>
</evidence>
<reference evidence="3 4" key="1">
    <citation type="submission" date="2021-06" db="EMBL/GenBank/DDBJ databases">
        <authorList>
            <person name="Kallberg Y."/>
            <person name="Tangrot J."/>
            <person name="Rosling A."/>
        </authorList>
    </citation>
    <scope>NUCLEOTIDE SEQUENCE [LARGE SCALE GENOMIC DNA]</scope>
    <source>
        <strain evidence="3 4">120-4 pot B 10/14</strain>
    </source>
</reference>
<evidence type="ECO:0000313" key="4">
    <source>
        <dbReference type="Proteomes" id="UP000789901"/>
    </source>
</evidence>
<keyword evidence="4" id="KW-1185">Reference proteome</keyword>
<dbReference type="Gene3D" id="4.10.60.10">
    <property type="entry name" value="Zinc finger, CCHC-type"/>
    <property type="match status" value="1"/>
</dbReference>
<gene>
    <name evidence="3" type="ORF">GMARGA_LOCUS33112</name>
</gene>
<name>A0ABN7WN95_GIGMA</name>
<keyword evidence="1" id="KW-0862">Zinc</keyword>
<feature type="non-terminal residue" evidence="3">
    <location>
        <position position="1"/>
    </location>
</feature>
<feature type="non-terminal residue" evidence="3">
    <location>
        <position position="150"/>
    </location>
</feature>
<keyword evidence="1" id="KW-0863">Zinc-finger</keyword>